<keyword evidence="4" id="KW-0808">Transferase</keyword>
<keyword evidence="5" id="KW-1185">Reference proteome</keyword>
<protein>
    <submittedName>
        <fullName evidence="4">S-adenosyl-L-methionine-dependent methyltransferase</fullName>
    </submittedName>
</protein>
<dbReference type="Pfam" id="PF01564">
    <property type="entry name" value="Spermine_synth"/>
    <property type="match status" value="1"/>
</dbReference>
<dbReference type="GO" id="GO:0008168">
    <property type="term" value="F:methyltransferase activity"/>
    <property type="evidence" value="ECO:0007669"/>
    <property type="project" value="UniProtKB-KW"/>
</dbReference>
<keyword evidence="4" id="KW-0489">Methyltransferase</keyword>
<keyword evidence="1" id="KW-0620">Polyamine biosynthesis</keyword>
<dbReference type="PANTHER" id="PTHR43317">
    <property type="entry name" value="THERMOSPERMINE SYNTHASE ACAULIS5"/>
    <property type="match status" value="1"/>
</dbReference>
<dbReference type="OrthoDB" id="2016285at2759"/>
<keyword evidence="3" id="KW-0472">Membrane</keyword>
<feature type="transmembrane region" description="Helical" evidence="3">
    <location>
        <begin position="80"/>
        <end position="101"/>
    </location>
</feature>
<dbReference type="Proteomes" id="UP000305948">
    <property type="component" value="Unassembled WGS sequence"/>
</dbReference>
<keyword evidence="3" id="KW-0812">Transmembrane</keyword>
<dbReference type="InterPro" id="IPR029063">
    <property type="entry name" value="SAM-dependent_MTases_sf"/>
</dbReference>
<dbReference type="PANTHER" id="PTHR43317:SF1">
    <property type="entry name" value="THERMOSPERMINE SYNTHASE ACAULIS5"/>
    <property type="match status" value="1"/>
</dbReference>
<feature type="transmembrane region" description="Helical" evidence="3">
    <location>
        <begin position="54"/>
        <end position="73"/>
    </location>
</feature>
<proteinExistence type="predicted"/>
<dbReference type="AlphaFoldDB" id="A0A5C3NDZ8"/>
<gene>
    <name evidence="4" type="ORF">OE88DRAFT_1651964</name>
</gene>
<evidence type="ECO:0000256" key="2">
    <source>
        <dbReference type="SAM" id="MobiDB-lite"/>
    </source>
</evidence>
<feature type="transmembrane region" description="Helical" evidence="3">
    <location>
        <begin position="107"/>
        <end position="126"/>
    </location>
</feature>
<dbReference type="GO" id="GO:0032259">
    <property type="term" value="P:methylation"/>
    <property type="evidence" value="ECO:0007669"/>
    <property type="project" value="UniProtKB-KW"/>
</dbReference>
<evidence type="ECO:0000313" key="5">
    <source>
        <dbReference type="Proteomes" id="UP000305948"/>
    </source>
</evidence>
<dbReference type="EMBL" id="ML213504">
    <property type="protein sequence ID" value="TFK55593.1"/>
    <property type="molecule type" value="Genomic_DNA"/>
</dbReference>
<feature type="transmembrane region" description="Helical" evidence="3">
    <location>
        <begin position="21"/>
        <end position="42"/>
    </location>
</feature>
<evidence type="ECO:0000313" key="4">
    <source>
        <dbReference type="EMBL" id="TFK55593.1"/>
    </source>
</evidence>
<dbReference type="GO" id="GO:0006596">
    <property type="term" value="P:polyamine biosynthetic process"/>
    <property type="evidence" value="ECO:0007669"/>
    <property type="project" value="UniProtKB-KW"/>
</dbReference>
<evidence type="ECO:0000256" key="1">
    <source>
        <dbReference type="ARBA" id="ARBA00023115"/>
    </source>
</evidence>
<keyword evidence="3" id="KW-1133">Transmembrane helix</keyword>
<sequence length="631" mass="69850">MSENKILGLVSRERVVKTIKGGILSMSLTTSLSLILFIYQRALEPIYGSVPTNLYLWYVVVGAGSLGVVAPTFNLWTAIGLAGALLSVMPYSTYWAGVYSARFHDPVYGPLATHLAVLAPIIYLGANIRITMETETPGSPVIAAPLPAFFSFTGFFGLVKNSAYFSWLTFLNSIPNEFILYALSVIGVILWGISDRISQASAPDENEKTSKPGKDGKTKSSDKNTKPKDKAKQKRQSTGGLSFQQMYLLPLILALPYLQSYIRPPTLLRPLMEAHSHSSYPLRILSSTQSTTGVIVVGESLSVPAALFGEVPENHIENIRYLRAGHSLLGGVWINDKVAYKEGIQRSDVPVDAHGQVLGDSIYAAFMLQEVARLAGGQDAPPDKQKALIIGLGIGVAASSFMRHGINTTIVEIDPAVYDAARYYFGLPKPDQIYLQDAKRWVKRQSSLPEEERKLYDIVVHDCFSGGGVPAQIFTVEFWEGLKKLMKPNGVVAVNFAGKLTGKPSRAILTTLEQSFGGCRGFHDSISEVSDEQMKADFLNIVFFCSPSSEPLAFREPVEEDYLHSYLREHVFTTPREINLALITEDMSEEDKLDYVLTDKKNKLGKWQEEGGLEHWKVMRDVLPDIFWETY</sequence>
<feature type="transmembrane region" description="Helical" evidence="3">
    <location>
        <begin position="178"/>
        <end position="194"/>
    </location>
</feature>
<organism evidence="4 5">
    <name type="scientific">Heliocybe sulcata</name>
    <dbReference type="NCBI Taxonomy" id="5364"/>
    <lineage>
        <taxon>Eukaryota</taxon>
        <taxon>Fungi</taxon>
        <taxon>Dikarya</taxon>
        <taxon>Basidiomycota</taxon>
        <taxon>Agaricomycotina</taxon>
        <taxon>Agaricomycetes</taxon>
        <taxon>Gloeophyllales</taxon>
        <taxon>Gloeophyllaceae</taxon>
        <taxon>Heliocybe</taxon>
    </lineage>
</organism>
<dbReference type="SUPFAM" id="SSF53335">
    <property type="entry name" value="S-adenosyl-L-methionine-dependent methyltransferases"/>
    <property type="match status" value="1"/>
</dbReference>
<reference evidence="4 5" key="1">
    <citation type="journal article" date="2019" name="Nat. Ecol. Evol.">
        <title>Megaphylogeny resolves global patterns of mushroom evolution.</title>
        <authorList>
            <person name="Varga T."/>
            <person name="Krizsan K."/>
            <person name="Foldi C."/>
            <person name="Dima B."/>
            <person name="Sanchez-Garcia M."/>
            <person name="Sanchez-Ramirez S."/>
            <person name="Szollosi G.J."/>
            <person name="Szarkandi J.G."/>
            <person name="Papp V."/>
            <person name="Albert L."/>
            <person name="Andreopoulos W."/>
            <person name="Angelini C."/>
            <person name="Antonin V."/>
            <person name="Barry K.W."/>
            <person name="Bougher N.L."/>
            <person name="Buchanan P."/>
            <person name="Buyck B."/>
            <person name="Bense V."/>
            <person name="Catcheside P."/>
            <person name="Chovatia M."/>
            <person name="Cooper J."/>
            <person name="Damon W."/>
            <person name="Desjardin D."/>
            <person name="Finy P."/>
            <person name="Geml J."/>
            <person name="Haridas S."/>
            <person name="Hughes K."/>
            <person name="Justo A."/>
            <person name="Karasinski D."/>
            <person name="Kautmanova I."/>
            <person name="Kiss B."/>
            <person name="Kocsube S."/>
            <person name="Kotiranta H."/>
            <person name="LaButti K.M."/>
            <person name="Lechner B.E."/>
            <person name="Liimatainen K."/>
            <person name="Lipzen A."/>
            <person name="Lukacs Z."/>
            <person name="Mihaltcheva S."/>
            <person name="Morgado L.N."/>
            <person name="Niskanen T."/>
            <person name="Noordeloos M.E."/>
            <person name="Ohm R.A."/>
            <person name="Ortiz-Santana B."/>
            <person name="Ovrebo C."/>
            <person name="Racz N."/>
            <person name="Riley R."/>
            <person name="Savchenko A."/>
            <person name="Shiryaev A."/>
            <person name="Soop K."/>
            <person name="Spirin V."/>
            <person name="Szebenyi C."/>
            <person name="Tomsovsky M."/>
            <person name="Tulloss R.E."/>
            <person name="Uehling J."/>
            <person name="Grigoriev I.V."/>
            <person name="Vagvolgyi C."/>
            <person name="Papp T."/>
            <person name="Martin F.M."/>
            <person name="Miettinen O."/>
            <person name="Hibbett D.S."/>
            <person name="Nagy L.G."/>
        </authorList>
    </citation>
    <scope>NUCLEOTIDE SEQUENCE [LARGE SCALE GENOMIC DNA]</scope>
    <source>
        <strain evidence="4 5">OMC1185</strain>
    </source>
</reference>
<dbReference type="NCBIfam" id="NF037959">
    <property type="entry name" value="MFS_SpdSyn"/>
    <property type="match status" value="1"/>
</dbReference>
<feature type="compositionally biased region" description="Basic and acidic residues" evidence="2">
    <location>
        <begin position="205"/>
        <end position="230"/>
    </location>
</feature>
<feature type="transmembrane region" description="Helical" evidence="3">
    <location>
        <begin position="138"/>
        <end position="158"/>
    </location>
</feature>
<name>A0A5C3NDZ8_9AGAM</name>
<evidence type="ECO:0000256" key="3">
    <source>
        <dbReference type="SAM" id="Phobius"/>
    </source>
</evidence>
<feature type="transmembrane region" description="Helical" evidence="3">
    <location>
        <begin position="238"/>
        <end position="258"/>
    </location>
</feature>
<accession>A0A5C3NDZ8</accession>
<dbReference type="Gene3D" id="3.40.50.150">
    <property type="entry name" value="Vaccinia Virus protein VP39"/>
    <property type="match status" value="1"/>
</dbReference>
<feature type="region of interest" description="Disordered" evidence="2">
    <location>
        <begin position="201"/>
        <end position="238"/>
    </location>
</feature>